<evidence type="ECO:0000313" key="3">
    <source>
        <dbReference type="Proteomes" id="UP001164746"/>
    </source>
</evidence>
<dbReference type="PANTHER" id="PTHR46731:SF1">
    <property type="entry name" value="F-BOX ONLY PROTEIN 15"/>
    <property type="match status" value="1"/>
</dbReference>
<dbReference type="EMBL" id="CP111019">
    <property type="protein sequence ID" value="WAR12441.1"/>
    <property type="molecule type" value="Genomic_DNA"/>
</dbReference>
<feature type="region of interest" description="Disordered" evidence="1">
    <location>
        <begin position="1"/>
        <end position="39"/>
    </location>
</feature>
<sequence>MASRHREHLAGYLAARKPQSGTESRAESNRGAQNGSRDVPVLFTSSVRTQATPANTKSRATYLRARKPLHLPKGTGKAHVNESAGVYFQMSMTDQDDNEITFRSQDVFYHQMSASVRWFDLQMPAINSIKKLSFIAMHPLFYTNEGKAMANSPFQKSLLLSVKFDWQKWLKSNKPAGFDDMVNIYSLPDGLALATWKNVVWIDVVVLDERKEPFWCVSSLCRVSSEKNKNNFDFDYTSDDAYKMSFMDERGKLEALMSMTDDGLYFMTQLDLKLSLDAINKWFGTSYR</sequence>
<reference evidence="2" key="1">
    <citation type="submission" date="2022-11" db="EMBL/GenBank/DDBJ databases">
        <title>Centuries of genome instability and evolution in soft-shell clam transmissible cancer (bioRxiv).</title>
        <authorList>
            <person name="Hart S.F.M."/>
            <person name="Yonemitsu M.A."/>
            <person name="Giersch R.M."/>
            <person name="Beal B.F."/>
            <person name="Arriagada G."/>
            <person name="Davis B.W."/>
            <person name="Ostrander E.A."/>
            <person name="Goff S.P."/>
            <person name="Metzger M.J."/>
        </authorList>
    </citation>
    <scope>NUCLEOTIDE SEQUENCE</scope>
    <source>
        <strain evidence="2">MELC-2E11</strain>
        <tissue evidence="2">Siphon/mantle</tissue>
    </source>
</reference>
<evidence type="ECO:0000256" key="1">
    <source>
        <dbReference type="SAM" id="MobiDB-lite"/>
    </source>
</evidence>
<gene>
    <name evidence="2" type="ORF">MAR_026621</name>
</gene>
<dbReference type="PANTHER" id="PTHR46731">
    <property type="entry name" value="F-BOX ONLY PROTEIN 15"/>
    <property type="match status" value="1"/>
</dbReference>
<proteinExistence type="predicted"/>
<evidence type="ECO:0000313" key="2">
    <source>
        <dbReference type="EMBL" id="WAR12441.1"/>
    </source>
</evidence>
<keyword evidence="3" id="KW-1185">Reference proteome</keyword>
<accession>A0ABY7EUP7</accession>
<dbReference type="Proteomes" id="UP001164746">
    <property type="component" value="Chromosome 8"/>
</dbReference>
<protein>
    <submittedName>
        <fullName evidence="2">FBX15-like protein</fullName>
    </submittedName>
</protein>
<name>A0ABY7EUP7_MYAAR</name>
<organism evidence="2 3">
    <name type="scientific">Mya arenaria</name>
    <name type="common">Soft-shell clam</name>
    <dbReference type="NCBI Taxonomy" id="6604"/>
    <lineage>
        <taxon>Eukaryota</taxon>
        <taxon>Metazoa</taxon>
        <taxon>Spiralia</taxon>
        <taxon>Lophotrochozoa</taxon>
        <taxon>Mollusca</taxon>
        <taxon>Bivalvia</taxon>
        <taxon>Autobranchia</taxon>
        <taxon>Heteroconchia</taxon>
        <taxon>Euheterodonta</taxon>
        <taxon>Imparidentia</taxon>
        <taxon>Neoheterodontei</taxon>
        <taxon>Myida</taxon>
        <taxon>Myoidea</taxon>
        <taxon>Myidae</taxon>
        <taxon>Mya</taxon>
    </lineage>
</organism>